<dbReference type="Gene3D" id="2.30.110.50">
    <property type="match status" value="1"/>
</dbReference>
<dbReference type="Gene3D" id="2.40.50.230">
    <property type="entry name" value="Gp5 N-terminal domain"/>
    <property type="match status" value="1"/>
</dbReference>
<dbReference type="SUPFAM" id="SSF69255">
    <property type="entry name" value="gp5 N-terminal domain-like"/>
    <property type="match status" value="1"/>
</dbReference>
<dbReference type="InterPro" id="IPR006533">
    <property type="entry name" value="T6SS_Vgr_RhsGE"/>
</dbReference>
<protein>
    <submittedName>
        <fullName evidence="4">Phage-related baseplate assembly protein</fullName>
    </submittedName>
</protein>
<dbReference type="Pfam" id="PF05954">
    <property type="entry name" value="Phage_GPD"/>
    <property type="match status" value="1"/>
</dbReference>
<comment type="similarity">
    <text evidence="1">Belongs to the VgrG protein family.</text>
</comment>
<accession>A0A1X7AQQ1</accession>
<organism evidence="4 5">
    <name type="scientific">Parendozoicomonas haliclonae</name>
    <dbReference type="NCBI Taxonomy" id="1960125"/>
    <lineage>
        <taxon>Bacteria</taxon>
        <taxon>Pseudomonadati</taxon>
        <taxon>Pseudomonadota</taxon>
        <taxon>Gammaproteobacteria</taxon>
        <taxon>Oceanospirillales</taxon>
        <taxon>Endozoicomonadaceae</taxon>
        <taxon>Parendozoicomonas</taxon>
    </lineage>
</organism>
<dbReference type="Gene3D" id="4.10.220.110">
    <property type="match status" value="1"/>
</dbReference>
<dbReference type="Pfam" id="PF22178">
    <property type="entry name" value="Gp5_trimer_C"/>
    <property type="match status" value="1"/>
</dbReference>
<dbReference type="InterPro" id="IPR006531">
    <property type="entry name" value="Gp5/Vgr_OB"/>
</dbReference>
<dbReference type="InterPro" id="IPR054030">
    <property type="entry name" value="Gp5_Vgr_C"/>
</dbReference>
<gene>
    <name evidence="4" type="ORF">EHSB41UT_04458</name>
</gene>
<evidence type="ECO:0000259" key="3">
    <source>
        <dbReference type="Pfam" id="PF22178"/>
    </source>
</evidence>
<reference evidence="4 5" key="1">
    <citation type="submission" date="2017-03" db="EMBL/GenBank/DDBJ databases">
        <authorList>
            <person name="Afonso C.L."/>
            <person name="Miller P.J."/>
            <person name="Scott M.A."/>
            <person name="Spackman E."/>
            <person name="Goraichik I."/>
            <person name="Dimitrov K.M."/>
            <person name="Suarez D.L."/>
            <person name="Swayne D.E."/>
        </authorList>
    </citation>
    <scope>NUCLEOTIDE SEQUENCE [LARGE SCALE GENOMIC DNA]</scope>
    <source>
        <strain evidence="4">SB41UT1</strain>
    </source>
</reference>
<dbReference type="OrthoDB" id="9762420at2"/>
<dbReference type="InterPro" id="IPR017847">
    <property type="entry name" value="T6SS_RhsGE_Vgr_subset"/>
</dbReference>
<dbReference type="InterPro" id="IPR037026">
    <property type="entry name" value="Vgr_OB-fold_dom_sf"/>
</dbReference>
<name>A0A1X7AQQ1_9GAMM</name>
<keyword evidence="5" id="KW-1185">Reference proteome</keyword>
<feature type="domain" description="Gp5/Type VI secretion system Vgr C-terminal trimerisation" evidence="3">
    <location>
        <begin position="473"/>
        <end position="567"/>
    </location>
</feature>
<proteinExistence type="inferred from homology"/>
<dbReference type="Gene3D" id="3.55.50.10">
    <property type="entry name" value="Baseplate protein-like domains"/>
    <property type="match status" value="1"/>
</dbReference>
<evidence type="ECO:0000313" key="4">
    <source>
        <dbReference type="EMBL" id="SMA50641.1"/>
    </source>
</evidence>
<feature type="domain" description="Gp5/Type VI secretion system Vgr protein OB-fold" evidence="2">
    <location>
        <begin position="394"/>
        <end position="456"/>
    </location>
</feature>
<dbReference type="SUPFAM" id="SSF69349">
    <property type="entry name" value="Phage fibre proteins"/>
    <property type="match status" value="1"/>
</dbReference>
<dbReference type="RefSeq" id="WP_087113080.1">
    <property type="nucleotide sequence ID" value="NZ_CBCSCN010000017.1"/>
</dbReference>
<dbReference type="EMBL" id="FWPT01000014">
    <property type="protein sequence ID" value="SMA50641.1"/>
    <property type="molecule type" value="Genomic_DNA"/>
</dbReference>
<dbReference type="Proteomes" id="UP000196573">
    <property type="component" value="Unassembled WGS sequence"/>
</dbReference>
<dbReference type="NCBIfam" id="TIGR01646">
    <property type="entry name" value="vgr_GE"/>
    <property type="match status" value="1"/>
</dbReference>
<sequence length="618" mass="69601">MSSLIQDKRLVTIDTPLGKDALVVRELTGIEKISDLFEFHLHLLSEDDNITPEKILGKPVTLAIHNTPDKPRFIHGHINKFIALDTLDGSKRLYQAQVVPALWFTTLGGQNRIFENKDFAQIIQEVLGDYSSVSLSKNLVGTYFKRRYCTQFEESDYDFICRLLAEEGVNFHFEHSKGAHKFCIVDKPSAYQQALTKPVPYIGSGSNPLENSVSHWERSYQYHTAKVEYRDYQPFSASEWMKKEIKESSTTKALTGEKPLREYYGRFHFEKKTDNHTKLTEKNTKQKARNMMLNHEGAFDTAEGRSSCCELYAGSQFELDHTIPSEKGKYLITAIFHQVQDSNDKDTFYINEFSCQPADVYNPPSPDHNLRRIHTPQTAKVIDVQAAGEQGSVDAHTQVKVQFPWKSKQDSCWIRVVQSYAGADWGANFVPRVDQEVVVEYFNGDPDRPVVTGALYNSDNKGPGYSKTQSGWKSQWEGSKFNEMRLDDKKGSEEIYFEAGKDWNVLVHNDNTETVENDQTIDVTNNRDITVSKGNETKTVSKGTQKTTVQGAITIESKTSITLKVGSSVIKMTPSGISIKAMDIKSKSSMATKLEAGLTMDVKGGAMTNVKGALVKIN</sequence>
<dbReference type="NCBIfam" id="TIGR03361">
    <property type="entry name" value="VI_Rhs_Vgr"/>
    <property type="match status" value="1"/>
</dbReference>
<dbReference type="AlphaFoldDB" id="A0A1X7AQQ1"/>
<evidence type="ECO:0000313" key="5">
    <source>
        <dbReference type="Proteomes" id="UP000196573"/>
    </source>
</evidence>
<evidence type="ECO:0000256" key="1">
    <source>
        <dbReference type="ARBA" id="ARBA00005558"/>
    </source>
</evidence>
<dbReference type="Pfam" id="PF04717">
    <property type="entry name" value="Phage_base_V"/>
    <property type="match status" value="1"/>
</dbReference>
<evidence type="ECO:0000259" key="2">
    <source>
        <dbReference type="Pfam" id="PF04717"/>
    </source>
</evidence>
<dbReference type="SUPFAM" id="SSF69279">
    <property type="entry name" value="Phage tail proteins"/>
    <property type="match status" value="2"/>
</dbReference>